<keyword evidence="4" id="KW-0564">Palmitate</keyword>
<keyword evidence="2 6" id="KW-0732">Signal</keyword>
<dbReference type="EMBL" id="CP054038">
    <property type="protein sequence ID" value="QKJ21294.1"/>
    <property type="molecule type" value="Genomic_DNA"/>
</dbReference>
<organism evidence="7 8">
    <name type="scientific">Microbacterium hominis</name>
    <dbReference type="NCBI Taxonomy" id="162426"/>
    <lineage>
        <taxon>Bacteria</taxon>
        <taxon>Bacillati</taxon>
        <taxon>Actinomycetota</taxon>
        <taxon>Actinomycetes</taxon>
        <taxon>Micrococcales</taxon>
        <taxon>Microbacteriaceae</taxon>
        <taxon>Microbacterium</taxon>
    </lineage>
</organism>
<evidence type="ECO:0000256" key="6">
    <source>
        <dbReference type="SAM" id="SignalP"/>
    </source>
</evidence>
<feature type="chain" id="PRO_5039279540" evidence="6">
    <location>
        <begin position="31"/>
        <end position="441"/>
    </location>
</feature>
<dbReference type="InterPro" id="IPR006059">
    <property type="entry name" value="SBP"/>
</dbReference>
<evidence type="ECO:0000256" key="3">
    <source>
        <dbReference type="ARBA" id="ARBA00023136"/>
    </source>
</evidence>
<dbReference type="Gene3D" id="3.40.190.10">
    <property type="entry name" value="Periplasmic binding protein-like II"/>
    <property type="match status" value="2"/>
</dbReference>
<gene>
    <name evidence="7" type="ORF">HQM25_15720</name>
</gene>
<protein>
    <submittedName>
        <fullName evidence="7">Extracellular solute-binding protein</fullName>
    </submittedName>
</protein>
<dbReference type="SUPFAM" id="SSF53850">
    <property type="entry name" value="Periplasmic binding protein-like II"/>
    <property type="match status" value="1"/>
</dbReference>
<evidence type="ECO:0000256" key="1">
    <source>
        <dbReference type="ARBA" id="ARBA00022475"/>
    </source>
</evidence>
<dbReference type="PANTHER" id="PTHR43649">
    <property type="entry name" value="ARABINOSE-BINDING PROTEIN-RELATED"/>
    <property type="match status" value="1"/>
</dbReference>
<evidence type="ECO:0000256" key="2">
    <source>
        <dbReference type="ARBA" id="ARBA00022729"/>
    </source>
</evidence>
<dbReference type="Proteomes" id="UP000502498">
    <property type="component" value="Chromosome"/>
</dbReference>
<evidence type="ECO:0000256" key="5">
    <source>
        <dbReference type="ARBA" id="ARBA00023288"/>
    </source>
</evidence>
<feature type="signal peptide" evidence="6">
    <location>
        <begin position="1"/>
        <end position="30"/>
    </location>
</feature>
<evidence type="ECO:0000256" key="4">
    <source>
        <dbReference type="ARBA" id="ARBA00023139"/>
    </source>
</evidence>
<name>A0A7D4PXY3_9MICO</name>
<keyword evidence="3" id="KW-0472">Membrane</keyword>
<dbReference type="InterPro" id="IPR050490">
    <property type="entry name" value="Bact_solute-bd_prot1"/>
</dbReference>
<reference evidence="7 8" key="1">
    <citation type="submission" date="2020-05" db="EMBL/GenBank/DDBJ databases">
        <title>Strain PA2F3 complete genome.</title>
        <authorList>
            <person name="Kim Y.-S."/>
            <person name="Kim S.-J."/>
            <person name="Jung H.-k."/>
            <person name="Kim S.-E."/>
            <person name="Kim K.-H."/>
        </authorList>
    </citation>
    <scope>NUCLEOTIDE SEQUENCE [LARGE SCALE GENOMIC DNA]</scope>
    <source>
        <strain evidence="7 8">PA2F3</strain>
    </source>
</reference>
<accession>A0A7D4PXY3</accession>
<keyword evidence="1" id="KW-1003">Cell membrane</keyword>
<dbReference type="Pfam" id="PF01547">
    <property type="entry name" value="SBP_bac_1"/>
    <property type="match status" value="1"/>
</dbReference>
<dbReference type="AlphaFoldDB" id="A0A7D4PXY3"/>
<evidence type="ECO:0000313" key="7">
    <source>
        <dbReference type="EMBL" id="QKJ21294.1"/>
    </source>
</evidence>
<proteinExistence type="predicted"/>
<evidence type="ECO:0000313" key="8">
    <source>
        <dbReference type="Proteomes" id="UP000502498"/>
    </source>
</evidence>
<keyword evidence="5" id="KW-0449">Lipoprotein</keyword>
<sequence>MHSRRARAAAITGAALLALPLAACSGGGDAGGDGGSGDEEVTISFLFDNGEQTISMVEALTEAYTAENPNVTFDLEQRPGGGEGDNIVKTRLATGEMNDMFLYNSGSLFQALGPDQTLTPLDDQEWVGRLTEDFRRVVSTDNGVYGSPIGTSMAGAVLYNIPLYEELGLEIPETWDDFIANAEAVKDAGTAAPIAQTYGDTWTSQLFVLGDFGNVLAQDPEWADEYTANNAKYVDEPALQGFENQQAAYEADLFNEDFASALYDDGVRMVATGEAAHYPMLTFAVGVLQNVYPDNLNDVGVFALPAQDAADTTLTTWQPAGLYVPNTTEGAVLDAVKDFLAFTVSAEGCELQLNAGGANGPFVIDGCALPEDVPQLVKDMQPYFDEGRTAPALEFLSPIKGPALEQITVEVGSGIRSAEDGAALYDEDVEKQAQQLGLEGW</sequence>
<dbReference type="PANTHER" id="PTHR43649:SF33">
    <property type="entry name" value="POLYGALACTURONAN_RHAMNOGALACTURONAN-BINDING PROTEIN YTCQ"/>
    <property type="match status" value="1"/>
</dbReference>